<dbReference type="EMBL" id="QGDO01000002">
    <property type="protein sequence ID" value="PWJ43282.1"/>
    <property type="molecule type" value="Genomic_DNA"/>
</dbReference>
<feature type="region of interest" description="Disordered" evidence="1">
    <location>
        <begin position="295"/>
        <end position="317"/>
    </location>
</feature>
<comment type="caution">
    <text evidence="2">The sequence shown here is derived from an EMBL/GenBank/DDBJ whole genome shotgun (WGS) entry which is preliminary data.</text>
</comment>
<reference evidence="2 3" key="1">
    <citation type="submission" date="2018-03" db="EMBL/GenBank/DDBJ databases">
        <title>Genomic Encyclopedia of Archaeal and Bacterial Type Strains, Phase II (KMG-II): from individual species to whole genera.</title>
        <authorList>
            <person name="Goeker M."/>
        </authorList>
    </citation>
    <scope>NUCLEOTIDE SEQUENCE [LARGE SCALE GENOMIC DNA]</scope>
    <source>
        <strain evidence="2 3">DSM 28229</strain>
    </source>
</reference>
<accession>A0A315ZD95</accession>
<proteinExistence type="predicted"/>
<sequence length="405" mass="46726">MSSKPNLSAIQTYADKFADKVCTSFFSTNEVISGSQIVSFTGVEQVNYFIIRRIFEHWQEEMLKIRSPFFDYEASTVKKAFGSLMNELSKNISINEQDFKPLVKEAVQDTLYFLLKPDEYLEELFSAQQKLIDIKQYLIPLFRYMKVHKEMVEDLSNRFTSDGDFIESQKVAAVAKRTFASHKSNWEEPYPILQQFNDVITVGIYELYPDYVSPQTEIPDSNSKIEAVFALDDNRDEEHLINEDVPEPTTVSEQSRLSKFIDLDTAEEKPLEEVEEKVQEVEIPTAEEAALSEKIAEAKAEESEEQSLNDQLKSEEQTPTLLESLQKQQGVSLAESINLNMRFRFQSILFGGNIADYTAAIEMVDQCPNYHTALTNLKDIYGKRYEWDYSSEELMEFLSLVDEKF</sequence>
<evidence type="ECO:0000256" key="1">
    <source>
        <dbReference type="SAM" id="MobiDB-lite"/>
    </source>
</evidence>
<evidence type="ECO:0000313" key="3">
    <source>
        <dbReference type="Proteomes" id="UP000245535"/>
    </source>
</evidence>
<dbReference type="Proteomes" id="UP000245535">
    <property type="component" value="Unassembled WGS sequence"/>
</dbReference>
<dbReference type="RefSeq" id="WP_109617696.1">
    <property type="nucleotide sequence ID" value="NZ_QGDO01000002.1"/>
</dbReference>
<dbReference type="OrthoDB" id="1100725at2"/>
<organism evidence="2 3">
    <name type="scientific">Sediminitomix flava</name>
    <dbReference type="NCBI Taxonomy" id="379075"/>
    <lineage>
        <taxon>Bacteria</taxon>
        <taxon>Pseudomonadati</taxon>
        <taxon>Bacteroidota</taxon>
        <taxon>Cytophagia</taxon>
        <taxon>Cytophagales</taxon>
        <taxon>Flammeovirgaceae</taxon>
        <taxon>Sediminitomix</taxon>
    </lineage>
</organism>
<keyword evidence="3" id="KW-1185">Reference proteome</keyword>
<gene>
    <name evidence="2" type="ORF">BC781_102831</name>
</gene>
<dbReference type="AlphaFoldDB" id="A0A315ZD95"/>
<evidence type="ECO:0000313" key="2">
    <source>
        <dbReference type="EMBL" id="PWJ43282.1"/>
    </source>
</evidence>
<feature type="compositionally biased region" description="Polar residues" evidence="1">
    <location>
        <begin position="308"/>
        <end position="317"/>
    </location>
</feature>
<protein>
    <submittedName>
        <fullName evidence="2">Uncharacterized protein</fullName>
    </submittedName>
</protein>
<name>A0A315ZD95_SEDFL</name>